<dbReference type="Proteomes" id="UP000007953">
    <property type="component" value="Chromosome"/>
</dbReference>
<reference evidence="1 2" key="1">
    <citation type="journal article" date="2011" name="J. Bacteriol.">
        <title>Complete genome sequence of the plant pathogen Ralstonia solanacearum strain Po82.</title>
        <authorList>
            <person name="Xu J."/>
            <person name="Zheng H.J."/>
            <person name="Liu L."/>
            <person name="Pan Z.C."/>
            <person name="Prior P."/>
            <person name="Tang B."/>
            <person name="Xu J.S."/>
            <person name="Zhang H."/>
            <person name="Tian Q."/>
            <person name="Zhang L.Q."/>
            <person name="Feng J."/>
        </authorList>
    </citation>
    <scope>NUCLEOTIDE SEQUENCE [LARGE SCALE GENOMIC DNA]</scope>
    <source>
        <strain evidence="1 2">Po82</strain>
    </source>
</reference>
<proteinExistence type="predicted"/>
<protein>
    <submittedName>
        <fullName evidence="1">Uncharacterized protein</fullName>
    </submittedName>
</protein>
<name>F6G6Z3_RALS8</name>
<accession>F6G6Z3</accession>
<dbReference type="AlphaFoldDB" id="F6G6Z3"/>
<evidence type="ECO:0000313" key="1">
    <source>
        <dbReference type="EMBL" id="AEG67688.1"/>
    </source>
</evidence>
<evidence type="ECO:0000313" key="2">
    <source>
        <dbReference type="Proteomes" id="UP000007953"/>
    </source>
</evidence>
<dbReference type="HOGENOM" id="CLU_3139903_0_0_4"/>
<dbReference type="EMBL" id="CP002819">
    <property type="protein sequence ID" value="AEG67688.1"/>
    <property type="molecule type" value="Genomic_DNA"/>
</dbReference>
<gene>
    <name evidence="1" type="ordered locus">RSPO_c00384</name>
</gene>
<organism evidence="1 2">
    <name type="scientific">Ralstonia solanacearum (strain Po82)</name>
    <dbReference type="NCBI Taxonomy" id="1031711"/>
    <lineage>
        <taxon>Bacteria</taxon>
        <taxon>Pseudomonadati</taxon>
        <taxon>Pseudomonadota</taxon>
        <taxon>Betaproteobacteria</taxon>
        <taxon>Burkholderiales</taxon>
        <taxon>Burkholderiaceae</taxon>
        <taxon>Ralstonia</taxon>
        <taxon>Ralstonia solanacearum species complex</taxon>
    </lineage>
</organism>
<dbReference type="KEGG" id="rsn:RSPO_c00384"/>
<sequence length="49" mass="5314">MVTTAPMARARRVMFQARKARKTSNIRAASHLIFPAADPQCAMGPPCSV</sequence>